<dbReference type="Pfam" id="PF08530">
    <property type="entry name" value="PepX_C"/>
    <property type="match status" value="1"/>
</dbReference>
<dbReference type="GO" id="GO:0017000">
    <property type="term" value="P:antibiotic biosynthetic process"/>
    <property type="evidence" value="ECO:0007669"/>
    <property type="project" value="UniProtKB-ARBA"/>
</dbReference>
<reference evidence="3" key="2">
    <citation type="journal article" date="2023" name="IMA Fungus">
        <title>Comparative genomic study of the Penicillium genus elucidates a diverse pangenome and 15 lateral gene transfer events.</title>
        <authorList>
            <person name="Petersen C."/>
            <person name="Sorensen T."/>
            <person name="Nielsen M.R."/>
            <person name="Sondergaard T.E."/>
            <person name="Sorensen J.L."/>
            <person name="Fitzpatrick D.A."/>
            <person name="Frisvad J.C."/>
            <person name="Nielsen K.L."/>
        </authorList>
    </citation>
    <scope>NUCLEOTIDE SEQUENCE</scope>
    <source>
        <strain evidence="3">IBT 29864</strain>
    </source>
</reference>
<dbReference type="InterPro" id="IPR005674">
    <property type="entry name" value="CocE/Ser_esterase"/>
</dbReference>
<dbReference type="InterPro" id="IPR000383">
    <property type="entry name" value="Xaa-Pro-like_dom"/>
</dbReference>
<dbReference type="SMART" id="SM00939">
    <property type="entry name" value="PepX_C"/>
    <property type="match status" value="1"/>
</dbReference>
<dbReference type="AlphaFoldDB" id="A0A9W9V7X8"/>
<dbReference type="SUPFAM" id="SSF49785">
    <property type="entry name" value="Galactose-binding domain-like"/>
    <property type="match status" value="1"/>
</dbReference>
<dbReference type="Gene3D" id="2.60.120.260">
    <property type="entry name" value="Galactose-binding domain-like"/>
    <property type="match status" value="1"/>
</dbReference>
<dbReference type="Gene3D" id="3.40.50.1820">
    <property type="entry name" value="alpha/beta hydrolase"/>
    <property type="match status" value="1"/>
</dbReference>
<dbReference type="InterPro" id="IPR029058">
    <property type="entry name" value="AB_hydrolase_fold"/>
</dbReference>
<evidence type="ECO:0000259" key="2">
    <source>
        <dbReference type="SMART" id="SM00939"/>
    </source>
</evidence>
<proteinExistence type="predicted"/>
<dbReference type="InterPro" id="IPR008979">
    <property type="entry name" value="Galactose-bd-like_sf"/>
</dbReference>
<dbReference type="SUPFAM" id="SSF53474">
    <property type="entry name" value="alpha/beta-Hydrolases"/>
    <property type="match status" value="1"/>
</dbReference>
<dbReference type="NCBIfam" id="TIGR00976">
    <property type="entry name" value="CocE_NonD"/>
    <property type="match status" value="1"/>
</dbReference>
<dbReference type="RefSeq" id="XP_056554164.1">
    <property type="nucleotide sequence ID" value="XM_056698751.1"/>
</dbReference>
<reference evidence="3" key="1">
    <citation type="submission" date="2022-11" db="EMBL/GenBank/DDBJ databases">
        <authorList>
            <person name="Petersen C."/>
        </authorList>
    </citation>
    <scope>NUCLEOTIDE SEQUENCE</scope>
    <source>
        <strain evidence="3">IBT 29864</strain>
    </source>
</reference>
<dbReference type="EMBL" id="JAPZBS010000005">
    <property type="protein sequence ID" value="KAJ5369730.1"/>
    <property type="molecule type" value="Genomic_DNA"/>
</dbReference>
<dbReference type="PANTHER" id="PTHR43056">
    <property type="entry name" value="PEPTIDASE S9 PROLYL OLIGOPEPTIDASE"/>
    <property type="match status" value="1"/>
</dbReference>
<dbReference type="Proteomes" id="UP001147782">
    <property type="component" value="Unassembled WGS sequence"/>
</dbReference>
<sequence>MPVPVQVAYKSIAKPQIGENNYQGFHSGKAETLPEGWNGYGARALASDIILEHDVEIKVRDGCRLYVDICRPANTKHKIPAILGWSCYGKKYSALAMLPMTVWKCCVDLKEDLSGLEKFEGLDPQKWCPRGYAIVSVDSRGTGNSDGQIPIMGSQDGEDGYDVVEAIAKMDWCNGSVGMAGNSALAIAQWFVAELNPPSLKAIAPWEGSADIFREQFCRGGVFGMSNFDLITEKIIRGPSGVEDFAEMYRRSPIANAYWNDKRANLKNIQCATFISGSDISSIHTMGSIRAWLEIPHDKKWIKWSGYQEWFDLYTDAHAEEELASFFDRYLKGIENSWELTPRVRWTCLQFGDRDPIENIVLPGFPVPDTQYREFFLVKGCLKDTLPATPSIASHDSENFESFSAFDYTFSERSRLLGLPKAILHMSCNDHDDMNVYIILRKLDKNGKPLLSLNFPFRAAPVNSIDEIPEKERQSTNLYQGSVGILRASHRAIDVEKGIHPQFPFHPHEIEAKIPPGTIVRLEIGIWAMGVDFEAGESISVRIGGQFPSLAEYKSFSAPRPDQEKNKGMHFIHSGPEHPSSIILPFVPF</sequence>
<name>A0A9W9V7X8_9EURO</name>
<dbReference type="GeneID" id="81437930"/>
<evidence type="ECO:0000313" key="4">
    <source>
        <dbReference type="Proteomes" id="UP001147782"/>
    </source>
</evidence>
<dbReference type="OrthoDB" id="2578740at2759"/>
<dbReference type="Pfam" id="PF02129">
    <property type="entry name" value="Peptidase_S15"/>
    <property type="match status" value="1"/>
</dbReference>
<comment type="caution">
    <text evidence="3">The sequence shown here is derived from an EMBL/GenBank/DDBJ whole genome shotgun (WGS) entry which is preliminary data.</text>
</comment>
<feature type="domain" description="Xaa-Pro dipeptidyl-peptidase C-terminal" evidence="2">
    <location>
        <begin position="324"/>
        <end position="583"/>
    </location>
</feature>
<gene>
    <name evidence="3" type="ORF">N7496_005822</name>
</gene>
<dbReference type="InterPro" id="IPR050585">
    <property type="entry name" value="Xaa-Pro_dipeptidyl-ppase/CocE"/>
</dbReference>
<dbReference type="Gene3D" id="1.10.3020.20">
    <property type="match status" value="1"/>
</dbReference>
<organism evidence="3 4">
    <name type="scientific">Penicillium cataractarum</name>
    <dbReference type="NCBI Taxonomy" id="2100454"/>
    <lineage>
        <taxon>Eukaryota</taxon>
        <taxon>Fungi</taxon>
        <taxon>Dikarya</taxon>
        <taxon>Ascomycota</taxon>
        <taxon>Pezizomycotina</taxon>
        <taxon>Eurotiomycetes</taxon>
        <taxon>Eurotiomycetidae</taxon>
        <taxon>Eurotiales</taxon>
        <taxon>Aspergillaceae</taxon>
        <taxon>Penicillium</taxon>
    </lineage>
</organism>
<dbReference type="PANTHER" id="PTHR43056:SF10">
    <property type="entry name" value="COCE_NOND FAMILY, PUTATIVE (AFU_ORTHOLOGUE AFUA_7G00600)-RELATED"/>
    <property type="match status" value="1"/>
</dbReference>
<accession>A0A9W9V7X8</accession>
<dbReference type="GO" id="GO:0008239">
    <property type="term" value="F:dipeptidyl-peptidase activity"/>
    <property type="evidence" value="ECO:0007669"/>
    <property type="project" value="InterPro"/>
</dbReference>
<dbReference type="GO" id="GO:0072330">
    <property type="term" value="P:monocarboxylic acid biosynthetic process"/>
    <property type="evidence" value="ECO:0007669"/>
    <property type="project" value="UniProtKB-ARBA"/>
</dbReference>
<keyword evidence="1" id="KW-0378">Hydrolase</keyword>
<evidence type="ECO:0000313" key="3">
    <source>
        <dbReference type="EMBL" id="KAJ5369730.1"/>
    </source>
</evidence>
<evidence type="ECO:0000256" key="1">
    <source>
        <dbReference type="ARBA" id="ARBA00022801"/>
    </source>
</evidence>
<protein>
    <recommendedName>
        <fullName evidence="2">Xaa-Pro dipeptidyl-peptidase C-terminal domain-containing protein</fullName>
    </recommendedName>
</protein>
<keyword evidence="4" id="KW-1185">Reference proteome</keyword>
<dbReference type="InterPro" id="IPR013736">
    <property type="entry name" value="Xaa-Pro_dipept_C"/>
</dbReference>